<dbReference type="SMART" id="SM00456">
    <property type="entry name" value="WW"/>
    <property type="match status" value="1"/>
</dbReference>
<evidence type="ECO:0000259" key="2">
    <source>
        <dbReference type="PROSITE" id="PS50020"/>
    </source>
</evidence>
<dbReference type="SUPFAM" id="SSF51045">
    <property type="entry name" value="WW domain"/>
    <property type="match status" value="1"/>
</dbReference>
<reference evidence="3 4" key="1">
    <citation type="submission" date="2015-11" db="EMBL/GenBank/DDBJ databases">
        <title>The genome of Debaryomyces fabryi.</title>
        <authorList>
            <person name="Tafer H."/>
            <person name="Lopandic K."/>
        </authorList>
    </citation>
    <scope>NUCLEOTIDE SEQUENCE [LARGE SCALE GENOMIC DNA]</scope>
    <source>
        <strain evidence="3 4">CBS 789</strain>
    </source>
</reference>
<proteinExistence type="predicted"/>
<dbReference type="Pfam" id="PF00397">
    <property type="entry name" value="WW"/>
    <property type="match status" value="1"/>
</dbReference>
<evidence type="ECO:0000313" key="3">
    <source>
        <dbReference type="EMBL" id="KSA02143.1"/>
    </source>
</evidence>
<evidence type="ECO:0000313" key="4">
    <source>
        <dbReference type="Proteomes" id="UP000054251"/>
    </source>
</evidence>
<evidence type="ECO:0000256" key="1">
    <source>
        <dbReference type="SAM" id="MobiDB-lite"/>
    </source>
</evidence>
<dbReference type="AlphaFoldDB" id="A0A0V1Q1R1"/>
<feature type="domain" description="WW" evidence="2">
    <location>
        <begin position="10"/>
        <end position="44"/>
    </location>
</feature>
<sequence length="140" mass="15844">MPATDPKNPPSVPQGWLAKYDDKYKVFFYIDLRTKKSQWEAPAGTSFEKSAHEVLPPPYSPHESNSPQPPILNQTRPNPQQQVPFQGYGQSPQQYVQQLPQNPHMSGMGLGGGLLGGMLIGNMMRTRRRTSCPPRRRRRC</sequence>
<dbReference type="Gene3D" id="2.20.70.10">
    <property type="match status" value="1"/>
</dbReference>
<dbReference type="PROSITE" id="PS50020">
    <property type="entry name" value="WW_DOMAIN_2"/>
    <property type="match status" value="1"/>
</dbReference>
<dbReference type="InterPro" id="IPR036020">
    <property type="entry name" value="WW_dom_sf"/>
</dbReference>
<feature type="compositionally biased region" description="Polar residues" evidence="1">
    <location>
        <begin position="62"/>
        <end position="84"/>
    </location>
</feature>
<dbReference type="InterPro" id="IPR001202">
    <property type="entry name" value="WW_dom"/>
</dbReference>
<name>A0A0V1Q1R1_9ASCO</name>
<accession>A0A0V1Q1R1</accession>
<gene>
    <name evidence="3" type="ORF">AC631_02051</name>
</gene>
<organism evidence="3 4">
    <name type="scientific">Debaryomyces fabryi</name>
    <dbReference type="NCBI Taxonomy" id="58627"/>
    <lineage>
        <taxon>Eukaryota</taxon>
        <taxon>Fungi</taxon>
        <taxon>Dikarya</taxon>
        <taxon>Ascomycota</taxon>
        <taxon>Saccharomycotina</taxon>
        <taxon>Pichiomycetes</taxon>
        <taxon>Debaryomycetaceae</taxon>
        <taxon>Debaryomyces</taxon>
    </lineage>
</organism>
<dbReference type="GeneID" id="26839060"/>
<dbReference type="Proteomes" id="UP000054251">
    <property type="component" value="Unassembled WGS sequence"/>
</dbReference>
<dbReference type="RefSeq" id="XP_015468245.1">
    <property type="nucleotide sequence ID" value="XM_015610881.1"/>
</dbReference>
<dbReference type="CDD" id="cd00201">
    <property type="entry name" value="WW"/>
    <property type="match status" value="1"/>
</dbReference>
<feature type="region of interest" description="Disordered" evidence="1">
    <location>
        <begin position="39"/>
        <end position="89"/>
    </location>
</feature>
<protein>
    <recommendedName>
        <fullName evidence="2">WW domain-containing protein</fullName>
    </recommendedName>
</protein>
<dbReference type="OrthoDB" id="2444812at2759"/>
<dbReference type="EMBL" id="LMYN01000033">
    <property type="protein sequence ID" value="KSA02143.1"/>
    <property type="molecule type" value="Genomic_DNA"/>
</dbReference>
<comment type="caution">
    <text evidence="3">The sequence shown here is derived from an EMBL/GenBank/DDBJ whole genome shotgun (WGS) entry which is preliminary data.</text>
</comment>
<keyword evidence="4" id="KW-1185">Reference proteome</keyword>